<sequence length="102" mass="12040">MDIMVSELFEYILGHCNFGSGDWYTYDLGEGYCIKVNDDKHYNNMKFIKNGRVVKEVINSDTLLPKGFSSIYSLIDYYEESLDEKCRKEKERLKEIRTFLGK</sequence>
<dbReference type="Proteomes" id="UP000002889">
    <property type="component" value="Segment"/>
</dbReference>
<protein>
    <submittedName>
        <fullName evidence="1">Uncharacterized protein</fullName>
    </submittedName>
</protein>
<dbReference type="KEGG" id="vg:14013460"/>
<accession>I7DMW3</accession>
<organism evidence="1 2">
    <name type="scientific">Staphylococcus phage SA11</name>
    <dbReference type="NCBI Taxonomy" id="2927988"/>
    <lineage>
        <taxon>Viruses</taxon>
        <taxon>Duplodnaviria</taxon>
        <taxon>Heunggongvirae</taxon>
        <taxon>Uroviricota</taxon>
        <taxon>Caudoviricetes</taxon>
        <taxon>Herelleviridae</taxon>
        <taxon>Twortvirinae</taxon>
        <taxon>Silviavirus</taxon>
        <taxon>Silviavirus SA11</taxon>
    </lineage>
</organism>
<dbReference type="EMBL" id="JX194239">
    <property type="protein sequence ID" value="AFO70623.1"/>
    <property type="molecule type" value="Genomic_DNA"/>
</dbReference>
<evidence type="ECO:0000313" key="1">
    <source>
        <dbReference type="EMBL" id="AFO70623.1"/>
    </source>
</evidence>
<dbReference type="GeneID" id="14013460"/>
<name>I7DMW3_9CAUD</name>
<reference evidence="1 2" key="1">
    <citation type="journal article" date="2012" name="J. Virol.">
        <title>Complete Genome of Staphylococcus aureus Phage SA11.</title>
        <authorList>
            <person name="Kim M.S."/>
            <person name="Hyung H."/>
        </authorList>
    </citation>
    <scope>NUCLEOTIDE SEQUENCE [LARGE SCALE GENOMIC DNA]</scope>
</reference>
<keyword evidence="2" id="KW-1185">Reference proteome</keyword>
<proteinExistence type="predicted"/>
<dbReference type="RefSeq" id="YP_007005511.1">
    <property type="nucleotide sequence ID" value="NC_019511.1"/>
</dbReference>
<evidence type="ECO:0000313" key="2">
    <source>
        <dbReference type="Proteomes" id="UP000002889"/>
    </source>
</evidence>